<proteinExistence type="predicted"/>
<evidence type="ECO:0000313" key="3">
    <source>
        <dbReference type="Proteomes" id="UP000579153"/>
    </source>
</evidence>
<reference evidence="2 3" key="1">
    <citation type="submission" date="2020-08" db="EMBL/GenBank/DDBJ databases">
        <title>Sequencing the genomes of 1000 actinobacteria strains.</title>
        <authorList>
            <person name="Klenk H.-P."/>
        </authorList>
    </citation>
    <scope>NUCLEOTIDE SEQUENCE [LARGE SCALE GENOMIC DNA]</scope>
    <source>
        <strain evidence="2 3">DSM 45507</strain>
    </source>
</reference>
<dbReference type="AlphaFoldDB" id="A0A7W9GK00"/>
<gene>
    <name evidence="2" type="ORF">HD596_011872</name>
</gene>
<sequence length="32" mass="3623">MAWLARWPRRPRTEPESAEPSGEGETIVISGR</sequence>
<dbReference type="EMBL" id="JACHMB010000001">
    <property type="protein sequence ID" value="MBB5785116.1"/>
    <property type="molecule type" value="Genomic_DNA"/>
</dbReference>
<evidence type="ECO:0000313" key="2">
    <source>
        <dbReference type="EMBL" id="MBB5785116.1"/>
    </source>
</evidence>
<protein>
    <submittedName>
        <fullName evidence="2">Uncharacterized protein</fullName>
    </submittedName>
</protein>
<accession>A0A7W9GK00</accession>
<comment type="caution">
    <text evidence="2">The sequence shown here is derived from an EMBL/GenBank/DDBJ whole genome shotgun (WGS) entry which is preliminary data.</text>
</comment>
<name>A0A7W9GK00_9ACTN</name>
<feature type="region of interest" description="Disordered" evidence="1">
    <location>
        <begin position="1"/>
        <end position="32"/>
    </location>
</feature>
<organism evidence="2 3">
    <name type="scientific">Nonomuraea jabiensis</name>
    <dbReference type="NCBI Taxonomy" id="882448"/>
    <lineage>
        <taxon>Bacteria</taxon>
        <taxon>Bacillati</taxon>
        <taxon>Actinomycetota</taxon>
        <taxon>Actinomycetes</taxon>
        <taxon>Streptosporangiales</taxon>
        <taxon>Streptosporangiaceae</taxon>
        <taxon>Nonomuraea</taxon>
    </lineage>
</organism>
<dbReference type="Proteomes" id="UP000579153">
    <property type="component" value="Unassembled WGS sequence"/>
</dbReference>
<keyword evidence="3" id="KW-1185">Reference proteome</keyword>
<evidence type="ECO:0000256" key="1">
    <source>
        <dbReference type="SAM" id="MobiDB-lite"/>
    </source>
</evidence>